<dbReference type="EMBL" id="JBJJXI010000094">
    <property type="protein sequence ID" value="KAL3394023.1"/>
    <property type="molecule type" value="Genomic_DNA"/>
</dbReference>
<dbReference type="InterPro" id="IPR036875">
    <property type="entry name" value="Znf_CCHC_sf"/>
</dbReference>
<dbReference type="AlphaFoldDB" id="A0ABD2WMK6"/>
<organism evidence="4 5">
    <name type="scientific">Trichogramma kaykai</name>
    <dbReference type="NCBI Taxonomy" id="54128"/>
    <lineage>
        <taxon>Eukaryota</taxon>
        <taxon>Metazoa</taxon>
        <taxon>Ecdysozoa</taxon>
        <taxon>Arthropoda</taxon>
        <taxon>Hexapoda</taxon>
        <taxon>Insecta</taxon>
        <taxon>Pterygota</taxon>
        <taxon>Neoptera</taxon>
        <taxon>Endopterygota</taxon>
        <taxon>Hymenoptera</taxon>
        <taxon>Apocrita</taxon>
        <taxon>Proctotrupomorpha</taxon>
        <taxon>Chalcidoidea</taxon>
        <taxon>Trichogrammatidae</taxon>
        <taxon>Trichogramma</taxon>
    </lineage>
</organism>
<proteinExistence type="predicted"/>
<evidence type="ECO:0000256" key="2">
    <source>
        <dbReference type="SAM" id="MobiDB-lite"/>
    </source>
</evidence>
<evidence type="ECO:0000313" key="5">
    <source>
        <dbReference type="Proteomes" id="UP001627154"/>
    </source>
</evidence>
<evidence type="ECO:0000313" key="4">
    <source>
        <dbReference type="EMBL" id="KAL3394023.1"/>
    </source>
</evidence>
<gene>
    <name evidence="4" type="ORF">TKK_011693</name>
</gene>
<comment type="caution">
    <text evidence="4">The sequence shown here is derived from an EMBL/GenBank/DDBJ whole genome shotgun (WGS) entry which is preliminary data.</text>
</comment>
<protein>
    <recommendedName>
        <fullName evidence="3">CCHC-type domain-containing protein</fullName>
    </recommendedName>
</protein>
<dbReference type="SMART" id="SM00343">
    <property type="entry name" value="ZnF_C2HC"/>
    <property type="match status" value="1"/>
</dbReference>
<name>A0ABD2WMK6_9HYME</name>
<dbReference type="GO" id="GO:0008270">
    <property type="term" value="F:zinc ion binding"/>
    <property type="evidence" value="ECO:0007669"/>
    <property type="project" value="UniProtKB-KW"/>
</dbReference>
<keyword evidence="5" id="KW-1185">Reference proteome</keyword>
<dbReference type="PANTHER" id="PTHR47331:SF5">
    <property type="entry name" value="RIBONUCLEASE H"/>
    <property type="match status" value="1"/>
</dbReference>
<accession>A0ABD2WMK6</accession>
<dbReference type="InterPro" id="IPR005312">
    <property type="entry name" value="DUF1759"/>
</dbReference>
<dbReference type="Pfam" id="PF03564">
    <property type="entry name" value="DUF1759"/>
    <property type="match status" value="1"/>
</dbReference>
<feature type="domain" description="CCHC-type" evidence="3">
    <location>
        <begin position="387"/>
        <end position="402"/>
    </location>
</feature>
<dbReference type="InterPro" id="IPR001878">
    <property type="entry name" value="Znf_CCHC"/>
</dbReference>
<reference evidence="4 5" key="1">
    <citation type="journal article" date="2024" name="bioRxiv">
        <title>A reference genome for Trichogramma kaykai: A tiny desert-dwelling parasitoid wasp with competing sex-ratio distorters.</title>
        <authorList>
            <person name="Culotta J."/>
            <person name="Lindsey A.R."/>
        </authorList>
    </citation>
    <scope>NUCLEOTIDE SEQUENCE [LARGE SCALE GENOMIC DNA]</scope>
    <source>
        <strain evidence="4 5">KSX58</strain>
    </source>
</reference>
<feature type="compositionally biased region" description="Polar residues" evidence="2">
    <location>
        <begin position="118"/>
        <end position="132"/>
    </location>
</feature>
<dbReference type="PANTHER" id="PTHR47331">
    <property type="entry name" value="PHD-TYPE DOMAIN-CONTAINING PROTEIN"/>
    <property type="match status" value="1"/>
</dbReference>
<keyword evidence="1" id="KW-0862">Zinc</keyword>
<keyword evidence="1" id="KW-0863">Zinc-finger</keyword>
<evidence type="ECO:0000259" key="3">
    <source>
        <dbReference type="PROSITE" id="PS50158"/>
    </source>
</evidence>
<evidence type="ECO:0000256" key="1">
    <source>
        <dbReference type="PROSITE-ProRule" id="PRU00047"/>
    </source>
</evidence>
<dbReference type="SUPFAM" id="SSF57756">
    <property type="entry name" value="Retrovirus zinc finger-like domains"/>
    <property type="match status" value="1"/>
</dbReference>
<feature type="region of interest" description="Disordered" evidence="2">
    <location>
        <begin position="417"/>
        <end position="465"/>
    </location>
</feature>
<sequence length="465" mass="52776">MVQSSRIFDAMADEGTRLLSTQLELVEVMRALGNVIDAVPYEEWILGLAQARFELLENYWSDFLGNHLALATASDAEARYDRPTVYVSVQELYTRAKGILYDAQTRLQPPPQPRSQRDNGVSNVESTEGQSYSRLPRINVPEFSGRREDWESFRDLYRVLIHRDPNLSNVERLFYLKTLVKGEAQSALSALQLTADNYDTAWAVLESRYENRRLLVQEHLTALRSMKPIREDSVKAIQYLMDTLGRHRDQLRTLKCSVDHWDDWFVSIAASCMDSTTRYAWEAELERLDAVDEETPRKGFKLATFDTLHNFLNSRCRMAVACSSNTAVTSKSQVPSINERTARSYATNQENQTCAQCHGAHYLGHCTLFTNSPLADRRALVARAKLCFNCLRPGHVARVCPSQSTCQVCRAAHHTTLHEGNRRRPGSPHDSTAPAKNRRTTLATFEVEASENKHDQSQNNNNSSS</sequence>
<dbReference type="Gene3D" id="4.10.60.10">
    <property type="entry name" value="Zinc finger, CCHC-type"/>
    <property type="match status" value="1"/>
</dbReference>
<feature type="region of interest" description="Disordered" evidence="2">
    <location>
        <begin position="104"/>
        <end position="132"/>
    </location>
</feature>
<keyword evidence="1" id="KW-0479">Metal-binding</keyword>
<dbReference type="PROSITE" id="PS50158">
    <property type="entry name" value="ZF_CCHC"/>
    <property type="match status" value="1"/>
</dbReference>
<dbReference type="Proteomes" id="UP001627154">
    <property type="component" value="Unassembled WGS sequence"/>
</dbReference>